<reference evidence="2 3" key="1">
    <citation type="journal article" date="2015" name="Sci. Rep.">
        <title>The power of single molecule real-time sequencing technology in the de novo assembly of a eukaryotic genome.</title>
        <authorList>
            <person name="Sakai H."/>
            <person name="Naito K."/>
            <person name="Ogiso-Tanaka E."/>
            <person name="Takahashi Y."/>
            <person name="Iseki K."/>
            <person name="Muto C."/>
            <person name="Satou K."/>
            <person name="Teruya K."/>
            <person name="Shiroma A."/>
            <person name="Shimoji M."/>
            <person name="Hirano T."/>
            <person name="Itoh T."/>
            <person name="Kaga A."/>
            <person name="Tomooka N."/>
        </authorList>
    </citation>
    <scope>NUCLEOTIDE SEQUENCE [LARGE SCALE GENOMIC DNA]</scope>
    <source>
        <strain evidence="3">cv. Shumari</strain>
    </source>
</reference>
<name>A0A0S3T354_PHAAN</name>
<feature type="compositionally biased region" description="Polar residues" evidence="1">
    <location>
        <begin position="105"/>
        <end position="122"/>
    </location>
</feature>
<organism evidence="2 3">
    <name type="scientific">Vigna angularis var. angularis</name>
    <dbReference type="NCBI Taxonomy" id="157739"/>
    <lineage>
        <taxon>Eukaryota</taxon>
        <taxon>Viridiplantae</taxon>
        <taxon>Streptophyta</taxon>
        <taxon>Embryophyta</taxon>
        <taxon>Tracheophyta</taxon>
        <taxon>Spermatophyta</taxon>
        <taxon>Magnoliopsida</taxon>
        <taxon>eudicotyledons</taxon>
        <taxon>Gunneridae</taxon>
        <taxon>Pentapetalae</taxon>
        <taxon>rosids</taxon>
        <taxon>fabids</taxon>
        <taxon>Fabales</taxon>
        <taxon>Fabaceae</taxon>
        <taxon>Papilionoideae</taxon>
        <taxon>50 kb inversion clade</taxon>
        <taxon>NPAAA clade</taxon>
        <taxon>indigoferoid/millettioid clade</taxon>
        <taxon>Phaseoleae</taxon>
        <taxon>Vigna</taxon>
    </lineage>
</organism>
<gene>
    <name evidence="2" type="primary">Vigan.10G090400</name>
    <name evidence="2" type="ORF">VIGAN_10090400</name>
</gene>
<evidence type="ECO:0000313" key="2">
    <source>
        <dbReference type="EMBL" id="BAT99461.1"/>
    </source>
</evidence>
<evidence type="ECO:0000256" key="1">
    <source>
        <dbReference type="SAM" id="MobiDB-lite"/>
    </source>
</evidence>
<dbReference type="EMBL" id="AP015043">
    <property type="protein sequence ID" value="BAT99461.1"/>
    <property type="molecule type" value="Genomic_DNA"/>
</dbReference>
<protein>
    <submittedName>
        <fullName evidence="2">Uncharacterized protein</fullName>
    </submittedName>
</protein>
<dbReference type="AlphaFoldDB" id="A0A0S3T354"/>
<accession>A0A0S3T354</accession>
<dbReference type="Proteomes" id="UP000291084">
    <property type="component" value="Chromosome 10"/>
</dbReference>
<feature type="region of interest" description="Disordered" evidence="1">
    <location>
        <begin position="96"/>
        <end position="127"/>
    </location>
</feature>
<keyword evidence="3" id="KW-1185">Reference proteome</keyword>
<proteinExistence type="predicted"/>
<evidence type="ECO:0000313" key="3">
    <source>
        <dbReference type="Proteomes" id="UP000291084"/>
    </source>
</evidence>
<sequence length="189" mass="20626">MVKPPASKFHFQKQLLSLCHSSCMYTLMESNMRPIYTADYTAVDIALHPKHNPPSPPNATSIHPPQPTYFLNHSTLHTVVHATRLTGLPRRGFLHMSPSNGGGNNTPASSTPLSSTFTSNASMEDETVDDTRTTNITIASHHGGSVKGLCTFSYGHGATVQLWGTCVWNRNTHLPSKQPATKPNTTLTY</sequence>